<sequence>MTGIYNHYVRVILKRHLIDAEVIDINYEMPSHLIHKIDFTNSELKYIWEDFYNLSRMAYFSVMKQEYTFGKQLHNVSKLSMMDTISSFSGFDKDESSSFIHTTLQDYFAAIYLVNNPHLMFNETDMKKNSNLENVLIFYAGLLKYIDREIGKLNMLRTDVFRSNNIIHVGINPVAKVDLPNIEHLDRVLSELEHFADAEWKSFGLKCGLHYNTLKAIERDAGSTKECFTECVACWLMMKDNVSKKGKPTLERLADIVEKIGDKATAKKIRIHNGIVVKGLEIHQVYMAWAFNPTVNSPIDEYALKLREKYNKTLTRYKDPDINKYPAAGPTAPVVPFISLKLIRLKSYQKKADAEFLHSVDKEILEHDNFEKIKIDDILKPLTGKPLRFVLIEGEPGIGKSTLAKELALQWAERTDKLLNNFKIIILIPLRLEIYQKAENIEDLLIYVEDIDMVKITSSINRARGAEVLWILDGFDELPHHLRNSSTSIFIKLIKGDILPKSTVIVTSRHAATDRLLTFLEDDSKHIVLRGFGPNEILEYVSKYFKNEVVLFEFQSHYSGNTVIENMLYNPMNCFIMCKIFTDFIHTKNNKYPITMTAIYNYYVRVILKRHLIDARVTYNGVMKQEYVFGKELHNVLKLSMMDTISSFTGFDKDESSSFIHTTLQDYLAAIYLVNNPGSMFTEIDMKQNSNLEDVFIFYVGLSKHIDRKIGTLDMLRTNFTAQMFI</sequence>
<organism evidence="2">
    <name type="scientific">Amphimedon queenslandica</name>
    <name type="common">Sponge</name>
    <dbReference type="NCBI Taxonomy" id="400682"/>
    <lineage>
        <taxon>Eukaryota</taxon>
        <taxon>Metazoa</taxon>
        <taxon>Porifera</taxon>
        <taxon>Demospongiae</taxon>
        <taxon>Heteroscleromorpha</taxon>
        <taxon>Haplosclerida</taxon>
        <taxon>Niphatidae</taxon>
        <taxon>Amphimedon</taxon>
    </lineage>
</organism>
<dbReference type="EnsemblMetazoa" id="Aqu2.1.31837_001">
    <property type="protein sequence ID" value="Aqu2.1.31837_001"/>
    <property type="gene ID" value="Aqu2.1.31837"/>
</dbReference>
<dbReference type="InterPro" id="IPR011029">
    <property type="entry name" value="DEATH-like_dom_sf"/>
</dbReference>
<dbReference type="AlphaFoldDB" id="A0A1X7UWT5"/>
<dbReference type="Gene3D" id="1.10.533.10">
    <property type="entry name" value="Death Domain, Fas"/>
    <property type="match status" value="1"/>
</dbReference>
<evidence type="ECO:0000313" key="2">
    <source>
        <dbReference type="EnsemblMetazoa" id="Aqu2.1.31837_001"/>
    </source>
</evidence>
<dbReference type="PANTHER" id="PTHR46844">
    <property type="entry name" value="SLR5058 PROTEIN"/>
    <property type="match status" value="1"/>
</dbReference>
<proteinExistence type="predicted"/>
<dbReference type="eggNOG" id="ENOG502SBIG">
    <property type="taxonomic scope" value="Eukaryota"/>
</dbReference>
<dbReference type="InterPro" id="IPR007111">
    <property type="entry name" value="NACHT_NTPase"/>
</dbReference>
<protein>
    <recommendedName>
        <fullName evidence="1">NACHT domain-containing protein</fullName>
    </recommendedName>
</protein>
<dbReference type="InParanoid" id="A0A1X7UWT5"/>
<evidence type="ECO:0000259" key="1">
    <source>
        <dbReference type="PROSITE" id="PS50837"/>
    </source>
</evidence>
<name>A0A1X7UWT5_AMPQE</name>
<dbReference type="SUPFAM" id="SSF53795">
    <property type="entry name" value="PEP carboxykinase-like"/>
    <property type="match status" value="1"/>
</dbReference>
<dbReference type="InterPro" id="IPR003593">
    <property type="entry name" value="AAA+_ATPase"/>
</dbReference>
<reference evidence="2" key="1">
    <citation type="submission" date="2017-05" db="UniProtKB">
        <authorList>
            <consortium name="EnsemblMetazoa"/>
        </authorList>
    </citation>
    <scope>IDENTIFICATION</scope>
</reference>
<dbReference type="Gene3D" id="3.40.50.300">
    <property type="entry name" value="P-loop containing nucleotide triphosphate hydrolases"/>
    <property type="match status" value="1"/>
</dbReference>
<accession>A0A1X7UWT5</accession>
<dbReference type="InterPro" id="IPR027417">
    <property type="entry name" value="P-loop_NTPase"/>
</dbReference>
<dbReference type="OrthoDB" id="120976at2759"/>
<dbReference type="PANTHER" id="PTHR46844:SF1">
    <property type="entry name" value="SLR5058 PROTEIN"/>
    <property type="match status" value="1"/>
</dbReference>
<dbReference type="SMART" id="SM00382">
    <property type="entry name" value="AAA"/>
    <property type="match status" value="1"/>
</dbReference>
<dbReference type="SUPFAM" id="SSF47986">
    <property type="entry name" value="DEATH domain"/>
    <property type="match status" value="1"/>
</dbReference>
<feature type="domain" description="NACHT" evidence="1">
    <location>
        <begin position="388"/>
        <end position="509"/>
    </location>
</feature>
<dbReference type="PROSITE" id="PS50837">
    <property type="entry name" value="NACHT"/>
    <property type="match status" value="1"/>
</dbReference>
<dbReference type="SUPFAM" id="SSF52540">
    <property type="entry name" value="P-loop containing nucleoside triphosphate hydrolases"/>
    <property type="match status" value="1"/>
</dbReference>
<dbReference type="Pfam" id="PF05729">
    <property type="entry name" value="NACHT"/>
    <property type="match status" value="1"/>
</dbReference>